<dbReference type="Pfam" id="PF20815">
    <property type="entry name" value="GIY_YIG_2"/>
    <property type="match status" value="1"/>
</dbReference>
<evidence type="ECO:0000313" key="2">
    <source>
        <dbReference type="EMBL" id="MBD3862321.1"/>
    </source>
</evidence>
<sequence>MTLHEAIQQVLLKANKALTAKVIAEILNANSWYSKKDGSKIASSQIGARVKNYPLLFNKTNGLISLKSKTGIIPEKTIIKQKRVTVDSIKSDSNLLMKVLMNEKNFKSVSNSEHLIPDQPGLYCMRIKNKMILDNVFSNVLTERNHNIMYIGMASKSLQKRFLNQELRAKGHGTFFRSLGAILGFVPEKGSLIGKSNQNNYKFSSNNEQKIIEWIDENLIVNWVAVTDNLNELENELIKQHLPLLNISGNPEALNNVRVLRDQCKKIARG</sequence>
<reference evidence="2 3" key="1">
    <citation type="submission" date="2020-09" db="EMBL/GenBank/DDBJ databases">
        <title>Bacillus nautilus sp. nov., Chryseoglobus crepusculi sp. nov, and Psychrobacter noctis sp. nov., isolated from deep-sea sponges from the equatorial Atlantic.</title>
        <authorList>
            <person name="Stennett H.L."/>
            <person name="Williams S.E."/>
        </authorList>
    </citation>
    <scope>NUCLEOTIDE SEQUENCE [LARGE SCALE GENOMIC DNA]</scope>
    <source>
        <strain evidence="2 3">28M-24</strain>
    </source>
</reference>
<gene>
    <name evidence="2" type="ORF">IEG06_02585</name>
</gene>
<dbReference type="EMBL" id="JACXXH010000001">
    <property type="protein sequence ID" value="MBD3862321.1"/>
    <property type="molecule type" value="Genomic_DNA"/>
</dbReference>
<dbReference type="RefSeq" id="WP_191100894.1">
    <property type="nucleotide sequence ID" value="NZ_JACXXH010000001.1"/>
</dbReference>
<accession>A0ABR8LS37</accession>
<name>A0ABR8LS37_9FLAO</name>
<comment type="caution">
    <text evidence="2">The sequence shown here is derived from an EMBL/GenBank/DDBJ whole genome shotgun (WGS) entry which is preliminary data.</text>
</comment>
<keyword evidence="3" id="KW-1185">Reference proteome</keyword>
<organism evidence="2 3">
    <name type="scientific">Olleya marilimosa</name>
    <dbReference type="NCBI Taxonomy" id="272164"/>
    <lineage>
        <taxon>Bacteria</taxon>
        <taxon>Pseudomonadati</taxon>
        <taxon>Bacteroidota</taxon>
        <taxon>Flavobacteriia</taxon>
        <taxon>Flavobacteriales</taxon>
        <taxon>Flavobacteriaceae</taxon>
    </lineage>
</organism>
<evidence type="ECO:0000259" key="1">
    <source>
        <dbReference type="Pfam" id="PF20815"/>
    </source>
</evidence>
<dbReference type="InterPro" id="IPR049311">
    <property type="entry name" value="GIY_YIG_cat"/>
</dbReference>
<protein>
    <recommendedName>
        <fullName evidence="1">GIY-YIG catalytic domain-containing protein</fullName>
    </recommendedName>
</protein>
<dbReference type="Proteomes" id="UP000627521">
    <property type="component" value="Unassembled WGS sequence"/>
</dbReference>
<evidence type="ECO:0000313" key="3">
    <source>
        <dbReference type="Proteomes" id="UP000627521"/>
    </source>
</evidence>
<feature type="domain" description="GIY-YIG catalytic" evidence="1">
    <location>
        <begin position="121"/>
        <end position="256"/>
    </location>
</feature>
<proteinExistence type="predicted"/>